<evidence type="ECO:0000313" key="5">
    <source>
        <dbReference type="Proteomes" id="UP000191901"/>
    </source>
</evidence>
<dbReference type="KEGG" id="hhg:XM38_041050"/>
<dbReference type="AlphaFoldDB" id="A0A1Z3HS57"/>
<name>A0A1Z3HS57_9CYAN</name>
<evidence type="ECO:0000256" key="2">
    <source>
        <dbReference type="SAM" id="MobiDB-lite"/>
    </source>
</evidence>
<accession>A0A1Z3HS57</accession>
<sequence>MDLQAIREKLQQQRQSYASTPSPPVDWGEIETSPQSSPVAAAAASPHLAQLATTVAQLKQRSRHQTVSHESASHGSTSHGSASHGSASHEYTTSPAPLPPPSQPDSSNAVVSTLPLESPPDLMLHWQRLRSMADRINDLSQQQEQAMLEMKRAAERVAWIHRQQGRGEIPLCDYATAILAQVNQDDQGAYVLSYRPADLYQPEREADDVARTLRDRTFAEHRQASQPGWDDWGLSTLLAEPWSLIRDIWFKLRPVLVIDHRSSNRRRSASLGWTEICFWFAGAVIARLALDLVLAAYPGLWSFVVVAVIACTTFALYRATLAPRIDITLAYRTLLIVAGLIVGGRF</sequence>
<feature type="coiled-coil region" evidence="1">
    <location>
        <begin position="129"/>
        <end position="156"/>
    </location>
</feature>
<gene>
    <name evidence="4" type="ORF">XM38_041050</name>
</gene>
<keyword evidence="1" id="KW-0175">Coiled coil</keyword>
<keyword evidence="3" id="KW-1133">Transmembrane helix</keyword>
<feature type="transmembrane region" description="Helical" evidence="3">
    <location>
        <begin position="271"/>
        <end position="290"/>
    </location>
</feature>
<feature type="compositionally biased region" description="Basic and acidic residues" evidence="2">
    <location>
        <begin position="1"/>
        <end position="11"/>
    </location>
</feature>
<keyword evidence="5" id="KW-1185">Reference proteome</keyword>
<organism evidence="4 5">
    <name type="scientific">Halomicronema hongdechloris C2206</name>
    <dbReference type="NCBI Taxonomy" id="1641165"/>
    <lineage>
        <taxon>Bacteria</taxon>
        <taxon>Bacillati</taxon>
        <taxon>Cyanobacteriota</taxon>
        <taxon>Cyanophyceae</taxon>
        <taxon>Nodosilineales</taxon>
        <taxon>Nodosilineaceae</taxon>
        <taxon>Halomicronema</taxon>
    </lineage>
</organism>
<evidence type="ECO:0000313" key="4">
    <source>
        <dbReference type="EMBL" id="ASC73143.1"/>
    </source>
</evidence>
<proteinExistence type="predicted"/>
<feature type="compositionally biased region" description="Low complexity" evidence="2">
    <location>
        <begin position="68"/>
        <end position="89"/>
    </location>
</feature>
<keyword evidence="3" id="KW-0812">Transmembrane</keyword>
<keyword evidence="3" id="KW-0472">Membrane</keyword>
<dbReference type="EMBL" id="CP021983">
    <property type="protein sequence ID" value="ASC73143.1"/>
    <property type="molecule type" value="Genomic_DNA"/>
</dbReference>
<dbReference type="Proteomes" id="UP000191901">
    <property type="component" value="Chromosome"/>
</dbReference>
<feature type="transmembrane region" description="Helical" evidence="3">
    <location>
        <begin position="296"/>
        <end position="317"/>
    </location>
</feature>
<protein>
    <submittedName>
        <fullName evidence="4">Uncharacterized protein</fullName>
    </submittedName>
</protein>
<evidence type="ECO:0000256" key="1">
    <source>
        <dbReference type="SAM" id="Coils"/>
    </source>
</evidence>
<feature type="region of interest" description="Disordered" evidence="2">
    <location>
        <begin position="1"/>
        <end position="116"/>
    </location>
</feature>
<dbReference type="STRING" id="1641165.XM38_13400"/>
<reference evidence="4 5" key="1">
    <citation type="journal article" date="2016" name="Biochim. Biophys. Acta">
        <title>Characterization of red-shifted phycobilisomes isolated from the chlorophyll f-containing cyanobacterium Halomicronema hongdechloris.</title>
        <authorList>
            <person name="Li Y."/>
            <person name="Lin Y."/>
            <person name="Garvey C.J."/>
            <person name="Birch D."/>
            <person name="Corkery R.W."/>
            <person name="Loughlin P.C."/>
            <person name="Scheer H."/>
            <person name="Willows R.D."/>
            <person name="Chen M."/>
        </authorList>
    </citation>
    <scope>NUCLEOTIDE SEQUENCE [LARGE SCALE GENOMIC DNA]</scope>
    <source>
        <strain evidence="4 5">C2206</strain>
    </source>
</reference>
<feature type="compositionally biased region" description="Low complexity" evidence="2">
    <location>
        <begin position="33"/>
        <end position="52"/>
    </location>
</feature>
<evidence type="ECO:0000256" key="3">
    <source>
        <dbReference type="SAM" id="Phobius"/>
    </source>
</evidence>